<comment type="similarity">
    <text evidence="2">Belongs to the ABC-4 integral membrane protein family. LolC/E subfamily.</text>
</comment>
<dbReference type="GO" id="GO:0098797">
    <property type="term" value="C:plasma membrane protein complex"/>
    <property type="evidence" value="ECO:0007669"/>
    <property type="project" value="TreeGrafter"/>
</dbReference>
<evidence type="ECO:0000256" key="1">
    <source>
        <dbReference type="ARBA" id="ARBA00004651"/>
    </source>
</evidence>
<keyword evidence="6 7" id="KW-0472">Membrane</keyword>
<gene>
    <name evidence="9" type="ORF">CWE11_04085</name>
</gene>
<feature type="transmembrane region" description="Helical" evidence="7">
    <location>
        <begin position="436"/>
        <end position="456"/>
    </location>
</feature>
<dbReference type="GO" id="GO:0044874">
    <property type="term" value="P:lipoprotein localization to outer membrane"/>
    <property type="evidence" value="ECO:0007669"/>
    <property type="project" value="TreeGrafter"/>
</dbReference>
<feature type="transmembrane region" description="Helical" evidence="7">
    <location>
        <begin position="271"/>
        <end position="291"/>
    </location>
</feature>
<feature type="transmembrane region" description="Helical" evidence="7">
    <location>
        <begin position="756"/>
        <end position="775"/>
    </location>
</feature>
<feature type="transmembrane region" description="Helical" evidence="7">
    <location>
        <begin position="660"/>
        <end position="680"/>
    </location>
</feature>
<dbReference type="OrthoDB" id="5137249at2"/>
<feature type="transmembrane region" description="Helical" evidence="7">
    <location>
        <begin position="21"/>
        <end position="43"/>
    </location>
</feature>
<protein>
    <submittedName>
        <fullName evidence="9">ABC transporter permease</fullName>
    </submittedName>
</protein>
<comment type="caution">
    <text evidence="9">The sequence shown here is derived from an EMBL/GenBank/DDBJ whole genome shotgun (WGS) entry which is preliminary data.</text>
</comment>
<keyword evidence="5 7" id="KW-1133">Transmembrane helix</keyword>
<keyword evidence="4 7" id="KW-0812">Transmembrane</keyword>
<dbReference type="PANTHER" id="PTHR30489:SF0">
    <property type="entry name" value="LIPOPROTEIN-RELEASING SYSTEM TRANSMEMBRANE PROTEIN LOLE"/>
    <property type="match status" value="1"/>
</dbReference>
<feature type="transmembrane region" description="Helical" evidence="7">
    <location>
        <begin position="320"/>
        <end position="343"/>
    </location>
</feature>
<feature type="domain" description="ABC3 transporter permease C-terminal" evidence="8">
    <location>
        <begin position="665"/>
        <end position="782"/>
    </location>
</feature>
<name>A0A432WN43_9GAMM</name>
<dbReference type="PANTHER" id="PTHR30489">
    <property type="entry name" value="LIPOPROTEIN-RELEASING SYSTEM TRANSMEMBRANE PROTEIN LOLE"/>
    <property type="match status" value="1"/>
</dbReference>
<dbReference type="InterPro" id="IPR003838">
    <property type="entry name" value="ABC3_permease_C"/>
</dbReference>
<evidence type="ECO:0000256" key="7">
    <source>
        <dbReference type="SAM" id="Phobius"/>
    </source>
</evidence>
<sequence length="791" mass="89011">MVKALPNGSLKRKMLRELSGMMGQLVAIASVVAIGTMVLIISLSTRLSIAQSQQYFYDQYQFADVFMHVTRAPNDMAMRLQELPGVNQVETRIIASARIQIDDFPEPIQGQFQSVPDFSEPMLNRLYYRYGGPPQAGQIPQVVVTEPFAEAHHLQVGDSIQAILNGRLQRLEISGIALSPEHIYQLEPNSILPDYQRFGVFFMQRSALATVFDLEGAFNQVSVSIQYGADPHDVVSQMNALLERFGSHGAYLREEQASHRFLSEELEQLRILSWVLPTIFLSVAAFLLHVLMGRMMLMQRQTIALLKAFGYSNRQILTHYLSFSLCIVGLGLIVGTLLGYWVAEPLARLYAMYFKFPEFMFGIQIQALGVAMAITALAALAGTFSSVRKALIMSPAEAMRPPAPPSFHHHQSILGPMYQKLTPGTRMIVRTLSRHWFRSVIAIFGIGMSGALLILGGHQFNAVDHMLDHQYRGVFRMDLDVQFTEARPHRVIHELTSIPGVFFAEGYRQVPVRLHNRHRYERVSLSGLPEQPHLRHVLNQQMKSETLPGDGILLTRYLAESLQLNAGDSVYVETLVGHQRRLELRVAALVDEPIGIGAYMERVALNRTLFEDDVVDGAWLLIDATDPTVYQTLQRLPYIASIGSLLDAESDIRDYIQDTVLSVMMIMFFLAGTMTFAVVYNNARIMFSERERELASMRVLGFTRWEVLWVLVGELAVLIVIAIPLGWIFGAGFSYAMVSALSMDMFRIPWVLDMRLFAMATFGVLFAALLSIALISRRVLNLDMIQALKTE</sequence>
<comment type="subcellular location">
    <subcellularLocation>
        <location evidence="1">Cell membrane</location>
        <topology evidence="1">Multi-pass membrane protein</topology>
    </subcellularLocation>
</comment>
<dbReference type="Pfam" id="PF02687">
    <property type="entry name" value="FtsX"/>
    <property type="match status" value="2"/>
</dbReference>
<feature type="transmembrane region" description="Helical" evidence="7">
    <location>
        <begin position="363"/>
        <end position="384"/>
    </location>
</feature>
<dbReference type="AlphaFoldDB" id="A0A432WN43"/>
<dbReference type="InterPro" id="IPR051447">
    <property type="entry name" value="Lipoprotein-release_system"/>
</dbReference>
<keyword evidence="3" id="KW-1003">Cell membrane</keyword>
<evidence type="ECO:0000256" key="2">
    <source>
        <dbReference type="ARBA" id="ARBA00005236"/>
    </source>
</evidence>
<dbReference type="Proteomes" id="UP000288405">
    <property type="component" value="Unassembled WGS sequence"/>
</dbReference>
<evidence type="ECO:0000256" key="6">
    <source>
        <dbReference type="ARBA" id="ARBA00023136"/>
    </source>
</evidence>
<proteinExistence type="inferred from homology"/>
<feature type="transmembrane region" description="Helical" evidence="7">
    <location>
        <begin position="707"/>
        <end position="736"/>
    </location>
</feature>
<evidence type="ECO:0000313" key="10">
    <source>
        <dbReference type="Proteomes" id="UP000288405"/>
    </source>
</evidence>
<accession>A0A432WN43</accession>
<evidence type="ECO:0000313" key="9">
    <source>
        <dbReference type="EMBL" id="RUO35222.1"/>
    </source>
</evidence>
<reference evidence="9 10" key="1">
    <citation type="journal article" date="2011" name="Front. Microbiol.">
        <title>Genomic signatures of strain selection and enhancement in Bacillus atrophaeus var. globigii, a historical biowarfare simulant.</title>
        <authorList>
            <person name="Gibbons H.S."/>
            <person name="Broomall S.M."/>
            <person name="McNew L.A."/>
            <person name="Daligault H."/>
            <person name="Chapman C."/>
            <person name="Bruce D."/>
            <person name="Karavis M."/>
            <person name="Krepps M."/>
            <person name="McGregor P.A."/>
            <person name="Hong C."/>
            <person name="Park K.H."/>
            <person name="Akmal A."/>
            <person name="Feldman A."/>
            <person name="Lin J.S."/>
            <person name="Chang W.E."/>
            <person name="Higgs B.W."/>
            <person name="Demirev P."/>
            <person name="Lindquist J."/>
            <person name="Liem A."/>
            <person name="Fochler E."/>
            <person name="Read T.D."/>
            <person name="Tapia R."/>
            <person name="Johnson S."/>
            <person name="Bishop-Lilly K.A."/>
            <person name="Detter C."/>
            <person name="Han C."/>
            <person name="Sozhamannan S."/>
            <person name="Rosenzweig C.N."/>
            <person name="Skowronski E.W."/>
        </authorList>
    </citation>
    <scope>NUCLEOTIDE SEQUENCE [LARGE SCALE GENOMIC DNA]</scope>
    <source>
        <strain evidence="9 10">GYP-17</strain>
    </source>
</reference>
<evidence type="ECO:0000256" key="4">
    <source>
        <dbReference type="ARBA" id="ARBA00022692"/>
    </source>
</evidence>
<dbReference type="EMBL" id="PIPM01000003">
    <property type="protein sequence ID" value="RUO35222.1"/>
    <property type="molecule type" value="Genomic_DNA"/>
</dbReference>
<evidence type="ECO:0000259" key="8">
    <source>
        <dbReference type="Pfam" id="PF02687"/>
    </source>
</evidence>
<dbReference type="RefSeq" id="WP_126776341.1">
    <property type="nucleotide sequence ID" value="NZ_PIPM01000003.1"/>
</dbReference>
<evidence type="ECO:0000256" key="3">
    <source>
        <dbReference type="ARBA" id="ARBA00022475"/>
    </source>
</evidence>
<organism evidence="9 10">
    <name type="scientific">Aliidiomarina sanyensis</name>
    <dbReference type="NCBI Taxonomy" id="1249555"/>
    <lineage>
        <taxon>Bacteria</taxon>
        <taxon>Pseudomonadati</taxon>
        <taxon>Pseudomonadota</taxon>
        <taxon>Gammaproteobacteria</taxon>
        <taxon>Alteromonadales</taxon>
        <taxon>Idiomarinaceae</taxon>
        <taxon>Aliidiomarina</taxon>
    </lineage>
</organism>
<evidence type="ECO:0000256" key="5">
    <source>
        <dbReference type="ARBA" id="ARBA00022989"/>
    </source>
</evidence>
<feature type="domain" description="ABC3 transporter permease C-terminal" evidence="8">
    <location>
        <begin position="275"/>
        <end position="395"/>
    </location>
</feature>
<keyword evidence="10" id="KW-1185">Reference proteome</keyword>